<organism evidence="1">
    <name type="scientific">Tanacetum cinerariifolium</name>
    <name type="common">Dalmatian daisy</name>
    <name type="synonym">Chrysanthemum cinerariifolium</name>
    <dbReference type="NCBI Taxonomy" id="118510"/>
    <lineage>
        <taxon>Eukaryota</taxon>
        <taxon>Viridiplantae</taxon>
        <taxon>Streptophyta</taxon>
        <taxon>Embryophyta</taxon>
        <taxon>Tracheophyta</taxon>
        <taxon>Spermatophyta</taxon>
        <taxon>Magnoliopsida</taxon>
        <taxon>eudicotyledons</taxon>
        <taxon>Gunneridae</taxon>
        <taxon>Pentapetalae</taxon>
        <taxon>asterids</taxon>
        <taxon>campanulids</taxon>
        <taxon>Asterales</taxon>
        <taxon>Asteraceae</taxon>
        <taxon>Asteroideae</taxon>
        <taxon>Anthemideae</taxon>
        <taxon>Anthemidinae</taxon>
        <taxon>Tanacetum</taxon>
    </lineage>
</organism>
<proteinExistence type="predicted"/>
<evidence type="ECO:0000313" key="1">
    <source>
        <dbReference type="EMBL" id="GFD31975.1"/>
    </source>
</evidence>
<protein>
    <submittedName>
        <fullName evidence="1">Uncharacterized mitochondrial protein AtMg00810-like</fullName>
    </submittedName>
</protein>
<reference evidence="1" key="1">
    <citation type="journal article" date="2019" name="Sci. Rep.">
        <title>Draft genome of Tanacetum cinerariifolium, the natural source of mosquito coil.</title>
        <authorList>
            <person name="Yamashiro T."/>
            <person name="Shiraishi A."/>
            <person name="Satake H."/>
            <person name="Nakayama K."/>
        </authorList>
    </citation>
    <scope>NUCLEOTIDE SEQUENCE</scope>
</reference>
<name>A0A699V9H2_TANCI</name>
<gene>
    <name evidence="1" type="ORF">Tci_903944</name>
</gene>
<dbReference type="AlphaFoldDB" id="A0A699V9H2"/>
<comment type="caution">
    <text evidence="1">The sequence shown here is derived from an EMBL/GenBank/DDBJ whole genome shotgun (WGS) entry which is preliminary data.</text>
</comment>
<dbReference type="EMBL" id="BKCJ011419412">
    <property type="protein sequence ID" value="GFD31975.1"/>
    <property type="molecule type" value="Genomic_DNA"/>
</dbReference>
<accession>A0A699V9H2</accession>
<sequence>MLIFQMDVKTAFLNGELKEEVYKYGFDSSPSIDTPMAERPKLDEDLGGKPIDPTRYRGMVGSLMYLSASRP</sequence>
<feature type="non-terminal residue" evidence="1">
    <location>
        <position position="71"/>
    </location>
</feature>